<dbReference type="GO" id="GO:0031080">
    <property type="term" value="C:nuclear pore outer ring"/>
    <property type="evidence" value="ECO:0007669"/>
    <property type="project" value="TreeGrafter"/>
</dbReference>
<keyword evidence="2" id="KW-0509">mRNA transport</keyword>
<keyword evidence="9" id="KW-1185">Reference proteome</keyword>
<proteinExistence type="inferred from homology"/>
<dbReference type="GO" id="GO:0006606">
    <property type="term" value="P:protein import into nucleus"/>
    <property type="evidence" value="ECO:0007669"/>
    <property type="project" value="TreeGrafter"/>
</dbReference>
<organism evidence="8 9">
    <name type="scientific">Wickerhamomyces mucosus</name>
    <dbReference type="NCBI Taxonomy" id="1378264"/>
    <lineage>
        <taxon>Eukaryota</taxon>
        <taxon>Fungi</taxon>
        <taxon>Dikarya</taxon>
        <taxon>Ascomycota</taxon>
        <taxon>Saccharomycotina</taxon>
        <taxon>Saccharomycetes</taxon>
        <taxon>Phaffomycetales</taxon>
        <taxon>Wickerhamomycetaceae</taxon>
        <taxon>Wickerhamomyces</taxon>
    </lineage>
</organism>
<keyword evidence="3" id="KW-0653">Protein transport</keyword>
<comment type="subcellular location">
    <subcellularLocation>
        <location evidence="7">Nucleus</location>
        <location evidence="7">Nuclear pore complex</location>
    </subcellularLocation>
    <subcellularLocation>
        <location evidence="7">Nucleus membrane</location>
    </subcellularLocation>
</comment>
<comment type="similarity">
    <text evidence="7">Belongs to the nucleoporin Nup84/Nup107 family.</text>
</comment>
<evidence type="ECO:0000256" key="6">
    <source>
        <dbReference type="ARBA" id="ARBA00023242"/>
    </source>
</evidence>
<evidence type="ECO:0000256" key="3">
    <source>
        <dbReference type="ARBA" id="ARBA00022927"/>
    </source>
</evidence>
<dbReference type="Gene3D" id="1.20.190.50">
    <property type="match status" value="1"/>
</dbReference>
<dbReference type="Pfam" id="PF04121">
    <property type="entry name" value="Nup84_Nup100"/>
    <property type="match status" value="1"/>
</dbReference>
<dbReference type="GO" id="GO:0000973">
    <property type="term" value="P:post-transcriptional tethering of RNA polymerase II gene DNA at nuclear periphery"/>
    <property type="evidence" value="ECO:0007669"/>
    <property type="project" value="TreeGrafter"/>
</dbReference>
<dbReference type="OrthoDB" id="3098at2759"/>
<evidence type="ECO:0000313" key="8">
    <source>
        <dbReference type="EMBL" id="KAH3667030.1"/>
    </source>
</evidence>
<evidence type="ECO:0000313" key="9">
    <source>
        <dbReference type="Proteomes" id="UP000769528"/>
    </source>
</evidence>
<comment type="subunit">
    <text evidence="7">Part of the nuclear pore complex (NPC).</text>
</comment>
<dbReference type="PANTHER" id="PTHR13003:SF2">
    <property type="entry name" value="NUCLEAR PORE COMPLEX PROTEIN NUP107"/>
    <property type="match status" value="1"/>
</dbReference>
<keyword evidence="4 7" id="KW-0811">Translocation</keyword>
<sequence length="733" mass="85535">MSPNNKRNDLLTIKNDSMLVDFANVLREYHFNKTAGIEDLDIFDIVREYRSIASLNVLKEAERNIDTSEFEDWALEVKLWHLIELLLSFRTSEKPHIPEPDEYKSNFIFSEKIYQSDPQLYEIFLLINWIHENSIGIDRPDGLIGVKWLNTQLDNTLENLDSDAPIRLDKNIKIADVEQDKVFFKYVFELLLAGEFEEALVQCEKTNNWTLKMILSGRNEYLDPIIDRKIGEDDIDFKTHGIKKKALWRRAVYLLSKNEHISEYERAIYGFLAGDLSPLEVSESWDSELLIYLNYVFTNEVENRLIELNRIPKDELITGFPKNKFSIQKILNLVADSRKLESEHPLRMLIASVISNNISSIIHSSLSFVGNIMTGNEDTNEILNESYALRVITHIAIVVSEIDTQLINLEDKSKLITTYILILRFYENYELIPLYVSFLPEVEARDTYSLFLMDLFDSRVRSKQLELSRLYKLPLEDILNRTVDRAFALTENHYRITKKVTLQHDIDEIDNKLIRAVEWFVEAEMCSDAIRAILSLFRRFLLNGKIKSIQFFTQRNNIGEILKLYDVQRSGASLDREISEYEREELLQYETLNHAFDALDKWRQTQPQTSTQKQLLLQRKTTITFVSQVNDVSQILHNVINNLFKELSITEYESELIEDLRSLYIPFLIIQLHYIYIEARIASDKFVAQALQLANLVASESNKFYILFQKSDRLREYLSLVAQGAALSAGDSF</sequence>
<evidence type="ECO:0000256" key="1">
    <source>
        <dbReference type="ARBA" id="ARBA00022448"/>
    </source>
</evidence>
<reference evidence="8" key="2">
    <citation type="submission" date="2021-01" db="EMBL/GenBank/DDBJ databases">
        <authorList>
            <person name="Schikora-Tamarit M.A."/>
        </authorList>
    </citation>
    <scope>NUCLEOTIDE SEQUENCE</scope>
    <source>
        <strain evidence="8">CBS6341</strain>
    </source>
</reference>
<dbReference type="EMBL" id="JAEUBF010001392">
    <property type="protein sequence ID" value="KAH3667030.1"/>
    <property type="molecule type" value="Genomic_DNA"/>
</dbReference>
<evidence type="ECO:0000256" key="2">
    <source>
        <dbReference type="ARBA" id="ARBA00022816"/>
    </source>
</evidence>
<dbReference type="GO" id="GO:0006406">
    <property type="term" value="P:mRNA export from nucleus"/>
    <property type="evidence" value="ECO:0007669"/>
    <property type="project" value="TreeGrafter"/>
</dbReference>
<protein>
    <recommendedName>
        <fullName evidence="7">Nuclear pore complex protein</fullName>
    </recommendedName>
</protein>
<dbReference type="InterPro" id="IPR007252">
    <property type="entry name" value="Nup84/Nup107"/>
</dbReference>
<comment type="caution">
    <text evidence="8">The sequence shown here is derived from an EMBL/GenBank/DDBJ whole genome shotgun (WGS) entry which is preliminary data.</text>
</comment>
<reference evidence="8" key="1">
    <citation type="journal article" date="2021" name="Open Biol.">
        <title>Shared evolutionary footprints suggest mitochondrial oxidative damage underlies multiple complex I losses in fungi.</title>
        <authorList>
            <person name="Schikora-Tamarit M.A."/>
            <person name="Marcet-Houben M."/>
            <person name="Nosek J."/>
            <person name="Gabaldon T."/>
        </authorList>
    </citation>
    <scope>NUCLEOTIDE SEQUENCE</scope>
    <source>
        <strain evidence="8">CBS6341</strain>
    </source>
</reference>
<name>A0A9P8P8L9_9ASCO</name>
<evidence type="ECO:0000256" key="4">
    <source>
        <dbReference type="ARBA" id="ARBA00023010"/>
    </source>
</evidence>
<evidence type="ECO:0000256" key="5">
    <source>
        <dbReference type="ARBA" id="ARBA00023132"/>
    </source>
</evidence>
<keyword evidence="7" id="KW-0472">Membrane</keyword>
<gene>
    <name evidence="8" type="ORF">WICMUC_005377</name>
</gene>
<dbReference type="GO" id="GO:0017056">
    <property type="term" value="F:structural constituent of nuclear pore"/>
    <property type="evidence" value="ECO:0007669"/>
    <property type="project" value="UniProtKB-UniRule"/>
</dbReference>
<keyword evidence="1 7" id="KW-0813">Transport</keyword>
<keyword evidence="5 7" id="KW-0906">Nuclear pore complex</keyword>
<dbReference type="PANTHER" id="PTHR13003">
    <property type="entry name" value="NUP107-RELATED"/>
    <property type="match status" value="1"/>
</dbReference>
<dbReference type="Proteomes" id="UP000769528">
    <property type="component" value="Unassembled WGS sequence"/>
</dbReference>
<dbReference type="Gene3D" id="1.10.3450.20">
    <property type="match status" value="1"/>
</dbReference>
<dbReference type="AlphaFoldDB" id="A0A9P8P8L9"/>
<keyword evidence="6 7" id="KW-0539">Nucleus</keyword>
<comment type="function">
    <text evidence="7">Functions as a component of the nuclear pore complex (NPC).</text>
</comment>
<accession>A0A9P8P8L9</accession>
<evidence type="ECO:0000256" key="7">
    <source>
        <dbReference type="RuleBase" id="RU365072"/>
    </source>
</evidence>
<dbReference type="GO" id="GO:0031965">
    <property type="term" value="C:nuclear membrane"/>
    <property type="evidence" value="ECO:0007669"/>
    <property type="project" value="UniProtKB-SubCell"/>
</dbReference>